<organism evidence="2 3">
    <name type="scientific">Parageobacillus genomosp. 1</name>
    <dbReference type="NCBI Taxonomy" id="1295642"/>
    <lineage>
        <taxon>Bacteria</taxon>
        <taxon>Bacillati</taxon>
        <taxon>Bacillota</taxon>
        <taxon>Bacilli</taxon>
        <taxon>Bacillales</taxon>
        <taxon>Anoxybacillaceae</taxon>
        <taxon>Parageobacillus</taxon>
    </lineage>
</organism>
<evidence type="ECO:0000313" key="2">
    <source>
        <dbReference type="EMBL" id="EZP78837.1"/>
    </source>
</evidence>
<dbReference type="Proteomes" id="UP000023566">
    <property type="component" value="Chromosome"/>
</dbReference>
<sequence length="77" mass="9369">MSNRKKSRVIHVDKLIIHADDVIVIPKGRIRDPWLFPRRSDVEAIEDVHKELSHDDHEHDDHERDDREEERRPFSWI</sequence>
<evidence type="ECO:0000313" key="3">
    <source>
        <dbReference type="Proteomes" id="UP000023566"/>
    </source>
</evidence>
<gene>
    <name evidence="2" type="ORF">H839_03176</name>
</gene>
<dbReference type="AlphaFoldDB" id="A0ABC9VJA5"/>
<protein>
    <submittedName>
        <fullName evidence="2">Uncharacterized protein</fullName>
    </submittedName>
</protein>
<dbReference type="EMBL" id="AOTZ01000002">
    <property type="protein sequence ID" value="EZP78837.1"/>
    <property type="molecule type" value="Genomic_DNA"/>
</dbReference>
<proteinExistence type="predicted"/>
<name>A0ABC9VJA5_9BACL</name>
<feature type="region of interest" description="Disordered" evidence="1">
    <location>
        <begin position="47"/>
        <end position="77"/>
    </location>
</feature>
<reference evidence="2 3" key="1">
    <citation type="journal article" date="2014" name="Appl. Microbiol. Biotechnol.">
        <title>Transformable facultative thermophile Geobacillus stearothermophilus NUB3621 as a host strain for metabolic engineering.</title>
        <authorList>
            <person name="Blanchard K."/>
            <person name="Robic S."/>
            <person name="Matsumura I."/>
        </authorList>
    </citation>
    <scope>NUCLEOTIDE SEQUENCE [LARGE SCALE GENOMIC DNA]</scope>
    <source>
        <strain evidence="2 3">NUB3621</strain>
    </source>
</reference>
<dbReference type="RefSeq" id="WP_186003908.1">
    <property type="nucleotide sequence ID" value="NZ_CM002692.1"/>
</dbReference>
<evidence type="ECO:0000256" key="1">
    <source>
        <dbReference type="SAM" id="MobiDB-lite"/>
    </source>
</evidence>
<accession>A0ABC9VJA5</accession>
<comment type="caution">
    <text evidence="2">The sequence shown here is derived from an EMBL/GenBank/DDBJ whole genome shotgun (WGS) entry which is preliminary data.</text>
</comment>
<keyword evidence="3" id="KW-1185">Reference proteome</keyword>